<gene>
    <name evidence="1" type="ordered locus">Terro_3956</name>
</gene>
<dbReference type="EMBL" id="CP003379">
    <property type="protein sequence ID" value="AFL90164.1"/>
    <property type="molecule type" value="Genomic_DNA"/>
</dbReference>
<proteinExistence type="predicted"/>
<organism evidence="1 2">
    <name type="scientific">Terriglobus roseus (strain DSM 18391 / NRRL B-41598 / KBS 63)</name>
    <dbReference type="NCBI Taxonomy" id="926566"/>
    <lineage>
        <taxon>Bacteria</taxon>
        <taxon>Pseudomonadati</taxon>
        <taxon>Acidobacteriota</taxon>
        <taxon>Terriglobia</taxon>
        <taxon>Terriglobales</taxon>
        <taxon>Acidobacteriaceae</taxon>
        <taxon>Terriglobus</taxon>
    </lineage>
</organism>
<keyword evidence="2" id="KW-1185">Reference proteome</keyword>
<reference evidence="1 2" key="1">
    <citation type="submission" date="2012-06" db="EMBL/GenBank/DDBJ databases">
        <title>Complete genome of Terriglobus roseus DSM 18391.</title>
        <authorList>
            <consortium name="US DOE Joint Genome Institute (JGI-PGF)"/>
            <person name="Lucas S."/>
            <person name="Copeland A."/>
            <person name="Lapidus A."/>
            <person name="Glavina del Rio T."/>
            <person name="Dalin E."/>
            <person name="Tice H."/>
            <person name="Bruce D."/>
            <person name="Goodwin L."/>
            <person name="Pitluck S."/>
            <person name="Peters L."/>
            <person name="Mikhailova N."/>
            <person name="Munk A.C.C."/>
            <person name="Kyrpides N."/>
            <person name="Mavromatis K."/>
            <person name="Ivanova N."/>
            <person name="Brettin T."/>
            <person name="Detter J.C."/>
            <person name="Han C."/>
            <person name="Larimer F."/>
            <person name="Land M."/>
            <person name="Hauser L."/>
            <person name="Markowitz V."/>
            <person name="Cheng J.-F."/>
            <person name="Hugenholtz P."/>
            <person name="Woyke T."/>
            <person name="Wu D."/>
            <person name="Brambilla E."/>
            <person name="Klenk H.-P."/>
            <person name="Eisen J.A."/>
        </authorList>
    </citation>
    <scope>NUCLEOTIDE SEQUENCE [LARGE SCALE GENOMIC DNA]</scope>
    <source>
        <strain evidence="2">DSM 18391 / NRRL B-41598 / KBS 63</strain>
    </source>
</reference>
<sequence>MYDFFVALAFLTMLLLPCAVASLSGTSEA</sequence>
<name>I3ZLP6_TERRK</name>
<protein>
    <submittedName>
        <fullName evidence="1">Uncharacterized protein</fullName>
    </submittedName>
</protein>
<evidence type="ECO:0000313" key="1">
    <source>
        <dbReference type="EMBL" id="AFL90164.1"/>
    </source>
</evidence>
<dbReference type="AlphaFoldDB" id="I3ZLP6"/>
<dbReference type="Proteomes" id="UP000006056">
    <property type="component" value="Chromosome"/>
</dbReference>
<accession>I3ZLP6</accession>
<dbReference type="KEGG" id="trs:Terro_3956"/>
<dbReference type="HOGENOM" id="CLU_221271_0_0_0"/>
<evidence type="ECO:0000313" key="2">
    <source>
        <dbReference type="Proteomes" id="UP000006056"/>
    </source>
</evidence>